<protein>
    <submittedName>
        <fullName evidence="1">GDSL lipase/esterase protein</fullName>
        <ecNumber evidence="1">3.1.1.3</ecNumber>
    </submittedName>
</protein>
<gene>
    <name evidence="1" type="ORF">IHE45_09G043500</name>
</gene>
<sequence>MSLKLCLQHMLLVHLLFCFTQITTARVSAIIVFGDSSVDTGNNNQLQTMAKSNFEPYGRDFIGGKPTGRFCNGRLATDFISEAFGLPPIIPAYLDPTFTIQNFSTGVSFASAASGYDNVTADVLSVIPLWKQMEYFKDYRRKLIAFQGLTKGSKTLKNALYVMSLGTNDFLENYYTTPRRYRQQPVDQYENFLVGIAEKFIIKLYRFGARKIDLTGLPPMGCLPLERATNFFSASNCNEDYNFVANQFNIKLQNLVTKLNRQLLGLKLVYADVYTPFAKVVNDPISYGFDNGERGCCATGLFEMGYICNTRNPFTCIDANKYVFWDAFHPTERMYSIVADHLMKTSLGAFL</sequence>
<keyword evidence="1" id="KW-0378">Hydrolase</keyword>
<evidence type="ECO:0000313" key="1">
    <source>
        <dbReference type="EMBL" id="KAH7672253.1"/>
    </source>
</evidence>
<evidence type="ECO:0000313" key="2">
    <source>
        <dbReference type="Proteomes" id="UP000827976"/>
    </source>
</evidence>
<name>A0ACB7VEJ7_DIOAL</name>
<keyword evidence="2" id="KW-1185">Reference proteome</keyword>
<proteinExistence type="predicted"/>
<dbReference type="EC" id="3.1.1.3" evidence="1"/>
<accession>A0ACB7VEJ7</accession>
<reference evidence="2" key="1">
    <citation type="journal article" date="2022" name="Nat. Commun.">
        <title>Chromosome evolution and the genetic basis of agronomically important traits in greater yam.</title>
        <authorList>
            <person name="Bredeson J.V."/>
            <person name="Lyons J.B."/>
            <person name="Oniyinde I.O."/>
            <person name="Okereke N.R."/>
            <person name="Kolade O."/>
            <person name="Nnabue I."/>
            <person name="Nwadili C.O."/>
            <person name="Hribova E."/>
            <person name="Parker M."/>
            <person name="Nwogha J."/>
            <person name="Shu S."/>
            <person name="Carlson J."/>
            <person name="Kariba R."/>
            <person name="Muthemba S."/>
            <person name="Knop K."/>
            <person name="Barton G.J."/>
            <person name="Sherwood A.V."/>
            <person name="Lopez-Montes A."/>
            <person name="Asiedu R."/>
            <person name="Jamnadass R."/>
            <person name="Muchugi A."/>
            <person name="Goodstein D."/>
            <person name="Egesi C.N."/>
            <person name="Featherston J."/>
            <person name="Asfaw A."/>
            <person name="Simpson G.G."/>
            <person name="Dolezel J."/>
            <person name="Hendre P.S."/>
            <person name="Van Deynze A."/>
            <person name="Kumar P.L."/>
            <person name="Obidiegwu J.E."/>
            <person name="Bhattacharjee R."/>
            <person name="Rokhsar D.S."/>
        </authorList>
    </citation>
    <scope>NUCLEOTIDE SEQUENCE [LARGE SCALE GENOMIC DNA]</scope>
    <source>
        <strain evidence="2">cv. TDa95/00328</strain>
    </source>
</reference>
<comment type="caution">
    <text evidence="1">The sequence shown here is derived from an EMBL/GenBank/DDBJ whole genome shotgun (WGS) entry which is preliminary data.</text>
</comment>
<dbReference type="Proteomes" id="UP000827976">
    <property type="component" value="Chromosome 9"/>
</dbReference>
<organism evidence="1 2">
    <name type="scientific">Dioscorea alata</name>
    <name type="common">Purple yam</name>
    <dbReference type="NCBI Taxonomy" id="55571"/>
    <lineage>
        <taxon>Eukaryota</taxon>
        <taxon>Viridiplantae</taxon>
        <taxon>Streptophyta</taxon>
        <taxon>Embryophyta</taxon>
        <taxon>Tracheophyta</taxon>
        <taxon>Spermatophyta</taxon>
        <taxon>Magnoliopsida</taxon>
        <taxon>Liliopsida</taxon>
        <taxon>Dioscoreales</taxon>
        <taxon>Dioscoreaceae</taxon>
        <taxon>Dioscorea</taxon>
    </lineage>
</organism>
<dbReference type="EMBL" id="CM037019">
    <property type="protein sequence ID" value="KAH7672253.1"/>
    <property type="molecule type" value="Genomic_DNA"/>
</dbReference>